<gene>
    <name evidence="5" type="primary">PKIB</name>
    <name evidence="5" type="ORF">CM83_47294</name>
    <name evidence="7" type="ORF">g.60848</name>
</gene>
<accession>A0A0A9Z458</accession>
<dbReference type="EMBL" id="GBHO01004958">
    <property type="protein sequence ID" value="JAG38646.1"/>
    <property type="molecule type" value="Transcribed_RNA"/>
</dbReference>
<evidence type="ECO:0000256" key="3">
    <source>
        <dbReference type="ARBA" id="ARBA00023013"/>
    </source>
</evidence>
<dbReference type="PANTHER" id="PTHR15416">
    <property type="entry name" value="CAMP-DEPENDENT PROTEIN KINASE INHIBITOR/PKI"/>
    <property type="match status" value="1"/>
</dbReference>
<dbReference type="EMBL" id="GBRD01006383">
    <property type="protein sequence ID" value="JAG59438.1"/>
    <property type="molecule type" value="Transcribed_RNA"/>
</dbReference>
<proteinExistence type="inferred from homology"/>
<dbReference type="EMBL" id="GBRD01006384">
    <property type="protein sequence ID" value="JAG59437.1"/>
    <property type="molecule type" value="Transcribed_RNA"/>
</dbReference>
<reference evidence="5" key="2">
    <citation type="submission" date="2014-07" db="EMBL/GenBank/DDBJ databases">
        <authorList>
            <person name="Hull J."/>
        </authorList>
    </citation>
    <scope>NUCLEOTIDE SEQUENCE</scope>
</reference>
<evidence type="ECO:0000313" key="6">
    <source>
        <dbReference type="EMBL" id="JAG59437.1"/>
    </source>
</evidence>
<feature type="compositionally biased region" description="Basic and acidic residues" evidence="4">
    <location>
        <begin position="67"/>
        <end position="77"/>
    </location>
</feature>
<dbReference type="InterPro" id="IPR004171">
    <property type="entry name" value="cAMP_dep_PKI"/>
</dbReference>
<dbReference type="AlphaFoldDB" id="A0A0A9Z458"/>
<organism evidence="5">
    <name type="scientific">Lygus hesperus</name>
    <name type="common">Western plant bug</name>
    <dbReference type="NCBI Taxonomy" id="30085"/>
    <lineage>
        <taxon>Eukaryota</taxon>
        <taxon>Metazoa</taxon>
        <taxon>Ecdysozoa</taxon>
        <taxon>Arthropoda</taxon>
        <taxon>Hexapoda</taxon>
        <taxon>Insecta</taxon>
        <taxon>Pterygota</taxon>
        <taxon>Neoptera</taxon>
        <taxon>Paraneoptera</taxon>
        <taxon>Hemiptera</taxon>
        <taxon>Heteroptera</taxon>
        <taxon>Panheteroptera</taxon>
        <taxon>Cimicomorpha</taxon>
        <taxon>Miridae</taxon>
        <taxon>Mirini</taxon>
        <taxon>Lygus</taxon>
    </lineage>
</organism>
<reference evidence="5" key="1">
    <citation type="journal article" date="2014" name="PLoS ONE">
        <title>Transcriptome-Based Identification of ABC Transporters in the Western Tarnished Plant Bug Lygus hesperus.</title>
        <authorList>
            <person name="Hull J.J."/>
            <person name="Chaney K."/>
            <person name="Geib S.M."/>
            <person name="Fabrick J.A."/>
            <person name="Brent C.S."/>
            <person name="Walsh D."/>
            <person name="Lavine L.C."/>
        </authorList>
    </citation>
    <scope>NUCLEOTIDE SEQUENCE</scope>
</reference>
<reference evidence="6" key="3">
    <citation type="submission" date="2014-09" db="EMBL/GenBank/DDBJ databases">
        <authorList>
            <person name="Magalhaes I.L.F."/>
            <person name="Oliveira U."/>
            <person name="Santos F.R."/>
            <person name="Vidigal T.H.D.A."/>
            <person name="Brescovit A.D."/>
            <person name="Santos A.J."/>
        </authorList>
    </citation>
    <scope>NUCLEOTIDE SEQUENCE</scope>
</reference>
<evidence type="ECO:0000256" key="4">
    <source>
        <dbReference type="SAM" id="MobiDB-lite"/>
    </source>
</evidence>
<evidence type="ECO:0000313" key="7">
    <source>
        <dbReference type="EMBL" id="JAQ14556.1"/>
    </source>
</evidence>
<dbReference type="EMBL" id="GDHC01004073">
    <property type="protein sequence ID" value="JAQ14556.1"/>
    <property type="molecule type" value="Transcribed_RNA"/>
</dbReference>
<evidence type="ECO:0000313" key="5">
    <source>
        <dbReference type="EMBL" id="JAG38646.1"/>
    </source>
</evidence>
<name>A0A0A9Z458_LYGHE</name>
<dbReference type="Pfam" id="PF02827">
    <property type="entry name" value="PKI"/>
    <property type="match status" value="1"/>
</dbReference>
<reference evidence="7" key="4">
    <citation type="journal article" date="2016" name="Gigascience">
        <title>De novo construction of an expanded transcriptome assembly for the western tarnished plant bug, Lygus hesperus.</title>
        <authorList>
            <person name="Tassone E.E."/>
            <person name="Geib S.M."/>
            <person name="Hall B."/>
            <person name="Fabrick J.A."/>
            <person name="Brent C.S."/>
            <person name="Hull J.J."/>
        </authorList>
    </citation>
    <scope>NUCLEOTIDE SEQUENCE</scope>
</reference>
<evidence type="ECO:0000256" key="2">
    <source>
        <dbReference type="ARBA" id="ARBA00006393"/>
    </source>
</evidence>
<keyword evidence="3" id="KW-0649">Protein kinase inhibitor</keyword>
<feature type="region of interest" description="Disordered" evidence="4">
    <location>
        <begin position="67"/>
        <end position="102"/>
    </location>
</feature>
<comment type="function">
    <text evidence="1">Extremely potent competitive inhibitor of cAMP-dependent protein kinase activity, this protein interacts with the catalytic subunit of the enzyme after the cAMP-induced dissociation of its regulatory chains.</text>
</comment>
<protein>
    <submittedName>
        <fullName evidence="5">cAMP-dependent protein kinase inhibitor beta</fullName>
    </submittedName>
</protein>
<sequence>MTKSTPSAPKRRKLKPKRFTRQSVIKMLTVMSQPDESGSDPVKDFLTTGRVGRRNALPDIMSEHAHITTADLPEKMDQLTTEEVDQEDENRDDAKPSTSQKS</sequence>
<feature type="compositionally biased region" description="Acidic residues" evidence="4">
    <location>
        <begin position="80"/>
        <end position="91"/>
    </location>
</feature>
<evidence type="ECO:0000256" key="1">
    <source>
        <dbReference type="ARBA" id="ARBA00002844"/>
    </source>
</evidence>
<dbReference type="GO" id="GO:0004862">
    <property type="term" value="F:cAMP-dependent protein kinase inhibitor activity"/>
    <property type="evidence" value="ECO:0007669"/>
    <property type="project" value="InterPro"/>
</dbReference>
<comment type="similarity">
    <text evidence="2">Belongs to the PKI family.</text>
</comment>